<keyword evidence="2" id="KW-0808">Transferase</keyword>
<evidence type="ECO:0008006" key="6">
    <source>
        <dbReference type="Google" id="ProtNLM"/>
    </source>
</evidence>
<dbReference type="GO" id="GO:0005737">
    <property type="term" value="C:cytoplasm"/>
    <property type="evidence" value="ECO:0007669"/>
    <property type="project" value="TreeGrafter"/>
</dbReference>
<evidence type="ECO:0000256" key="1">
    <source>
        <dbReference type="ARBA" id="ARBA00022603"/>
    </source>
</evidence>
<dbReference type="InterPro" id="IPR029063">
    <property type="entry name" value="SAM-dependent_MTases_sf"/>
</dbReference>
<dbReference type="GO" id="GO:0005634">
    <property type="term" value="C:nucleus"/>
    <property type="evidence" value="ECO:0007669"/>
    <property type="project" value="TreeGrafter"/>
</dbReference>
<evidence type="ECO:0000256" key="3">
    <source>
        <dbReference type="SAM" id="MobiDB-lite"/>
    </source>
</evidence>
<proteinExistence type="predicted"/>
<name>T1GXI2_MEGSC</name>
<dbReference type="InterPro" id="IPR051422">
    <property type="entry name" value="AlkB_tRNA_MeTrf/Diox"/>
</dbReference>
<dbReference type="AlphaFoldDB" id="T1GXI2"/>
<dbReference type="GO" id="GO:0106335">
    <property type="term" value="F:tRNA (5-carboxymethyluridine(34)-5-O)-methyltransferase activity"/>
    <property type="evidence" value="ECO:0007669"/>
    <property type="project" value="TreeGrafter"/>
</dbReference>
<dbReference type="GO" id="GO:0000049">
    <property type="term" value="F:tRNA binding"/>
    <property type="evidence" value="ECO:0007669"/>
    <property type="project" value="TreeGrafter"/>
</dbReference>
<evidence type="ECO:0000313" key="4">
    <source>
        <dbReference type="EnsemblMetazoa" id="MESCA008534-PA"/>
    </source>
</evidence>
<reference evidence="4" key="2">
    <citation type="submission" date="2015-06" db="UniProtKB">
        <authorList>
            <consortium name="EnsemblMetazoa"/>
        </authorList>
    </citation>
    <scope>IDENTIFICATION</scope>
</reference>
<feature type="region of interest" description="Disordered" evidence="3">
    <location>
        <begin position="58"/>
        <end position="88"/>
    </location>
</feature>
<evidence type="ECO:0000256" key="2">
    <source>
        <dbReference type="ARBA" id="ARBA00022679"/>
    </source>
</evidence>
<dbReference type="Gene3D" id="3.40.50.150">
    <property type="entry name" value="Vaccinia Virus protein VP39"/>
    <property type="match status" value="1"/>
</dbReference>
<dbReference type="PANTHER" id="PTHR13069">
    <property type="entry name" value="ALKYLATED DNA REPAIR PROTEIN ALKB HOMOLOG 8"/>
    <property type="match status" value="1"/>
</dbReference>
<keyword evidence="1" id="KW-0489">Methyltransferase</keyword>
<dbReference type="EnsemblMetazoa" id="MESCA008534-RA">
    <property type="protein sequence ID" value="MESCA008534-PA"/>
    <property type="gene ID" value="MESCA008534"/>
</dbReference>
<evidence type="ECO:0000313" key="5">
    <source>
        <dbReference type="Proteomes" id="UP000015102"/>
    </source>
</evidence>
<protein>
    <recommendedName>
        <fullName evidence="6">Methyltransferase domain-containing protein</fullName>
    </recommendedName>
</protein>
<dbReference type="GO" id="GO:0002098">
    <property type="term" value="P:tRNA wobble uridine modification"/>
    <property type="evidence" value="ECO:0007669"/>
    <property type="project" value="TreeGrafter"/>
</dbReference>
<dbReference type="HOGENOM" id="CLU_1606790_0_0_1"/>
<dbReference type="PANTHER" id="PTHR13069:SF37">
    <property type="entry name" value="FIRE DANCER"/>
    <property type="match status" value="1"/>
</dbReference>
<dbReference type="GO" id="GO:0030488">
    <property type="term" value="P:tRNA methylation"/>
    <property type="evidence" value="ECO:0007669"/>
    <property type="project" value="TreeGrafter"/>
</dbReference>
<keyword evidence="5" id="KW-1185">Reference proteome</keyword>
<accession>T1GXI2</accession>
<dbReference type="Proteomes" id="UP000015102">
    <property type="component" value="Unassembled WGS sequence"/>
</dbReference>
<organism evidence="4 5">
    <name type="scientific">Megaselia scalaris</name>
    <name type="common">Humpbacked fly</name>
    <name type="synonym">Phora scalaris</name>
    <dbReference type="NCBI Taxonomy" id="36166"/>
    <lineage>
        <taxon>Eukaryota</taxon>
        <taxon>Metazoa</taxon>
        <taxon>Ecdysozoa</taxon>
        <taxon>Arthropoda</taxon>
        <taxon>Hexapoda</taxon>
        <taxon>Insecta</taxon>
        <taxon>Pterygota</taxon>
        <taxon>Neoptera</taxon>
        <taxon>Endopterygota</taxon>
        <taxon>Diptera</taxon>
        <taxon>Brachycera</taxon>
        <taxon>Muscomorpha</taxon>
        <taxon>Platypezoidea</taxon>
        <taxon>Phoridae</taxon>
        <taxon>Megaseliini</taxon>
        <taxon>Megaselia</taxon>
    </lineage>
</organism>
<feature type="compositionally biased region" description="Polar residues" evidence="3">
    <location>
        <begin position="73"/>
        <end position="88"/>
    </location>
</feature>
<dbReference type="STRING" id="36166.T1GXI2"/>
<reference evidence="5" key="1">
    <citation type="submission" date="2013-02" db="EMBL/GenBank/DDBJ databases">
        <authorList>
            <person name="Hughes D."/>
        </authorList>
    </citation>
    <scope>NUCLEOTIDE SEQUENCE</scope>
    <source>
        <strain>Durham</strain>
        <strain evidence="5">NC isolate 2 -- Noor lab</strain>
    </source>
</reference>
<dbReference type="EMBL" id="CAQQ02136037">
    <property type="status" value="NOT_ANNOTATED_CDS"/>
    <property type="molecule type" value="Genomic_DNA"/>
</dbReference>
<sequence length="166" mass="17835">LQQSVYAQKTAIAGGRVEANEIIDKINDNVNNTKTTKNTTNYNNNINNNNVTITTTTKTMIPTGENPKGVTSKPPTNTTQTKNDSSGRSAALERAYVHDVYENCDEPTGALRPSVAQFLSGLETGSLVCDVGCGNGRYLTANFPNIIPIGIDRCQRLSKVARDKGG</sequence>
<dbReference type="SUPFAM" id="SSF53335">
    <property type="entry name" value="S-adenosyl-L-methionine-dependent methyltransferases"/>
    <property type="match status" value="1"/>
</dbReference>